<dbReference type="AlphaFoldDB" id="A0A6P5NRR0"/>
<dbReference type="PANTHER" id="PTHR15503">
    <property type="entry name" value="LDOC1 RELATED"/>
    <property type="match status" value="1"/>
</dbReference>
<keyword evidence="1" id="KW-1185">Reference proteome</keyword>
<accession>A0A6P5NRR0</accession>
<gene>
    <name evidence="2" type="primary">LOC110281532</name>
</gene>
<proteinExistence type="predicted"/>
<dbReference type="InterPro" id="IPR021109">
    <property type="entry name" value="Peptidase_aspartic_dom_sf"/>
</dbReference>
<sequence>MNACFTCEESGHLARSYAKGLSRNPVRTQQQGQVFAMTTNDAMQSDALIQGQCYVKNRFLTVLYDSGASHSFISSTVARELGLDFSELNFDLIVHTPASQNVLTSLVCLQRTSVIPSDSLDIKPFLSHTSVRVTLDGSDYDIPEFPPQREIDFCIKLVPGTRPISIAPYRISPLELVESKKQLDELFGKKFIRPSASPWRAPVLLVKKKDGGMRLCVDYRQLNKVTIKNKYPLPRIDDLSIERCNCVLKD</sequence>
<dbReference type="Pfam" id="PF08284">
    <property type="entry name" value="RVP_2"/>
    <property type="match status" value="1"/>
</dbReference>
<dbReference type="Proteomes" id="UP000515211">
    <property type="component" value="Chromosome 5"/>
</dbReference>
<dbReference type="KEGG" id="adu:110281532"/>
<reference evidence="2" key="2">
    <citation type="submission" date="2025-08" db="UniProtKB">
        <authorList>
            <consortium name="RefSeq"/>
        </authorList>
    </citation>
    <scope>IDENTIFICATION</scope>
    <source>
        <tissue evidence="2">Whole plant</tissue>
    </source>
</reference>
<dbReference type="PANTHER" id="PTHR15503:SF45">
    <property type="entry name" value="RNA-DIRECTED DNA POLYMERASE HOMOLOG"/>
    <property type="match status" value="1"/>
</dbReference>
<evidence type="ECO:0000313" key="1">
    <source>
        <dbReference type="Proteomes" id="UP000515211"/>
    </source>
</evidence>
<reference evidence="1" key="1">
    <citation type="journal article" date="2016" name="Nat. Genet.">
        <title>The genome sequences of Arachis duranensis and Arachis ipaensis, the diploid ancestors of cultivated peanut.</title>
        <authorList>
            <person name="Bertioli D.J."/>
            <person name="Cannon S.B."/>
            <person name="Froenicke L."/>
            <person name="Huang G."/>
            <person name="Farmer A.D."/>
            <person name="Cannon E.K."/>
            <person name="Liu X."/>
            <person name="Gao D."/>
            <person name="Clevenger J."/>
            <person name="Dash S."/>
            <person name="Ren L."/>
            <person name="Moretzsohn M.C."/>
            <person name="Shirasawa K."/>
            <person name="Huang W."/>
            <person name="Vidigal B."/>
            <person name="Abernathy B."/>
            <person name="Chu Y."/>
            <person name="Niederhuth C.E."/>
            <person name="Umale P."/>
            <person name="Araujo A.C."/>
            <person name="Kozik A."/>
            <person name="Kim K.D."/>
            <person name="Burow M.D."/>
            <person name="Varshney R.K."/>
            <person name="Wang X."/>
            <person name="Zhang X."/>
            <person name="Barkley N."/>
            <person name="Guimaraes P.M."/>
            <person name="Isobe S."/>
            <person name="Guo B."/>
            <person name="Liao B."/>
            <person name="Stalker H.T."/>
            <person name="Schmitz R.J."/>
            <person name="Scheffler B.E."/>
            <person name="Leal-Bertioli S.C."/>
            <person name="Xun X."/>
            <person name="Jackson S.A."/>
            <person name="Michelmore R."/>
            <person name="Ozias-Akins P."/>
        </authorList>
    </citation>
    <scope>NUCLEOTIDE SEQUENCE [LARGE SCALE GENOMIC DNA]</scope>
    <source>
        <strain evidence="1">cv. V14167</strain>
    </source>
</reference>
<dbReference type="SUPFAM" id="SSF56672">
    <property type="entry name" value="DNA/RNA polymerases"/>
    <property type="match status" value="1"/>
</dbReference>
<evidence type="ECO:0000313" key="2">
    <source>
        <dbReference type="RefSeq" id="XP_020999514.1"/>
    </source>
</evidence>
<dbReference type="CDD" id="cd00303">
    <property type="entry name" value="retropepsin_like"/>
    <property type="match status" value="1"/>
</dbReference>
<protein>
    <submittedName>
        <fullName evidence="2">Uncharacterized protein LOC110281532</fullName>
    </submittedName>
</protein>
<dbReference type="Gene3D" id="2.40.70.10">
    <property type="entry name" value="Acid Proteases"/>
    <property type="match status" value="1"/>
</dbReference>
<organism evidence="1 2">
    <name type="scientific">Arachis duranensis</name>
    <name type="common">Wild peanut</name>
    <dbReference type="NCBI Taxonomy" id="130453"/>
    <lineage>
        <taxon>Eukaryota</taxon>
        <taxon>Viridiplantae</taxon>
        <taxon>Streptophyta</taxon>
        <taxon>Embryophyta</taxon>
        <taxon>Tracheophyta</taxon>
        <taxon>Spermatophyta</taxon>
        <taxon>Magnoliopsida</taxon>
        <taxon>eudicotyledons</taxon>
        <taxon>Gunneridae</taxon>
        <taxon>Pentapetalae</taxon>
        <taxon>rosids</taxon>
        <taxon>fabids</taxon>
        <taxon>Fabales</taxon>
        <taxon>Fabaceae</taxon>
        <taxon>Papilionoideae</taxon>
        <taxon>50 kb inversion clade</taxon>
        <taxon>dalbergioids sensu lato</taxon>
        <taxon>Dalbergieae</taxon>
        <taxon>Pterocarpus clade</taxon>
        <taxon>Arachis</taxon>
    </lineage>
</organism>
<dbReference type="GeneID" id="110281532"/>
<dbReference type="Gene3D" id="3.10.10.10">
    <property type="entry name" value="HIV Type 1 Reverse Transcriptase, subunit A, domain 1"/>
    <property type="match status" value="1"/>
</dbReference>
<dbReference type="InterPro" id="IPR032567">
    <property type="entry name" value="RTL1-rel"/>
</dbReference>
<dbReference type="RefSeq" id="XP_020999514.1">
    <property type="nucleotide sequence ID" value="XM_021143855.1"/>
</dbReference>
<dbReference type="InterPro" id="IPR043502">
    <property type="entry name" value="DNA/RNA_pol_sf"/>
</dbReference>
<name>A0A6P5NRR0_ARADU</name>